<accession>A0ABP8V1J0</accession>
<comment type="caution">
    <text evidence="1">The sequence shown here is derived from an EMBL/GenBank/DDBJ whole genome shotgun (WGS) entry which is preliminary data.</text>
</comment>
<sequence>MLVYSGNTSIDHDVFEVSVSGKFFKHVNPYALLTPAVITNINTMPFTEFLWQIAPRGTGTSDQ</sequence>
<reference evidence="2" key="1">
    <citation type="journal article" date="2019" name="Int. J. Syst. Evol. Microbiol.">
        <title>The Global Catalogue of Microorganisms (GCM) 10K type strain sequencing project: providing services to taxonomists for standard genome sequencing and annotation.</title>
        <authorList>
            <consortium name="The Broad Institute Genomics Platform"/>
            <consortium name="The Broad Institute Genome Sequencing Center for Infectious Disease"/>
            <person name="Wu L."/>
            <person name="Ma J."/>
        </authorList>
    </citation>
    <scope>NUCLEOTIDE SEQUENCE [LARGE SCALE GENOMIC DNA]</scope>
    <source>
        <strain evidence="2">JCM 17805</strain>
    </source>
</reference>
<evidence type="ECO:0000313" key="2">
    <source>
        <dbReference type="Proteomes" id="UP001500604"/>
    </source>
</evidence>
<gene>
    <name evidence="1" type="ORF">GCM10023116_19120</name>
</gene>
<dbReference type="Proteomes" id="UP001500604">
    <property type="component" value="Unassembled WGS sequence"/>
</dbReference>
<name>A0ABP8V1J0_9GAMM</name>
<keyword evidence="2" id="KW-1185">Reference proteome</keyword>
<organism evidence="1 2">
    <name type="scientific">Kistimonas scapharcae</name>
    <dbReference type="NCBI Taxonomy" id="1036133"/>
    <lineage>
        <taxon>Bacteria</taxon>
        <taxon>Pseudomonadati</taxon>
        <taxon>Pseudomonadota</taxon>
        <taxon>Gammaproteobacteria</taxon>
        <taxon>Oceanospirillales</taxon>
        <taxon>Endozoicomonadaceae</taxon>
        <taxon>Kistimonas</taxon>
    </lineage>
</organism>
<proteinExistence type="predicted"/>
<dbReference type="EMBL" id="BAABFL010000218">
    <property type="protein sequence ID" value="GAA4649636.1"/>
    <property type="molecule type" value="Genomic_DNA"/>
</dbReference>
<protein>
    <submittedName>
        <fullName evidence="1">Uncharacterized protein</fullName>
    </submittedName>
</protein>
<evidence type="ECO:0000313" key="1">
    <source>
        <dbReference type="EMBL" id="GAA4649636.1"/>
    </source>
</evidence>